<dbReference type="PANTHER" id="PTHR43747:SF4">
    <property type="entry name" value="FLAVIN-DEPENDENT TRYPTOPHAN HALOGENASE"/>
    <property type="match status" value="1"/>
</dbReference>
<dbReference type="Proteomes" id="UP001165653">
    <property type="component" value="Unassembled WGS sequence"/>
</dbReference>
<name>A0ABT3G0D4_9BACT</name>
<sequence length="512" mass="57291">MAEETPMVSHPESVNPGSSKVRRVLVLGGGSAGLLAALTLKRLHPALEVSLVYSSELGVIGVGEGTTAVFPAHLFETLGIPKEEFYREARPTWKQGIRLLWGPREEFFYDFEFQYDQRFEGMPKANGFYAAGDCGDLSQAGALMGRDKAFTTGPLGRPVIKGQYAFHIENHRLVSCLESIARRSGITLEDDTLERAEVDAGKVTALHFKSGTTRSADLYIDASGFSAELIGKALAEPFKSFSDSLFCDRAVIGGWQREDEPIHPYTTAETMYHGWCWQIEHETFINRGYVYSSNFVSDEEARAELVAKNPKITETRVVKFRSGRYERSWVGNVVAIGNASGFVEPLEATALAQVIYESNWLAESLRQTGYHLDEAMTAAFNRVVGIAWDEIRDFLAYHYRFNTRHNTPFWMHCRAHTSLGNYQTFHDFYQEVGPNPVLLVHALPARPNIYGVEGFLAMLVGMQVPHEASYQPGDAEFEAFRAHRNKLAAQAKGGVSVRQALDAIRRPSWQWT</sequence>
<comment type="caution">
    <text evidence="1">The sequence shown here is derived from an EMBL/GenBank/DDBJ whole genome shotgun (WGS) entry which is preliminary data.</text>
</comment>
<dbReference type="PIRSF" id="PIRSF011396">
    <property type="entry name" value="Trp_halogenase"/>
    <property type="match status" value="1"/>
</dbReference>
<dbReference type="PANTHER" id="PTHR43747">
    <property type="entry name" value="FAD-BINDING PROTEIN"/>
    <property type="match status" value="1"/>
</dbReference>
<dbReference type="InterPro" id="IPR033856">
    <property type="entry name" value="Trp_halogen"/>
</dbReference>
<dbReference type="Gene3D" id="3.50.50.60">
    <property type="entry name" value="FAD/NAD(P)-binding domain"/>
    <property type="match status" value="1"/>
</dbReference>
<dbReference type="Pfam" id="PF04820">
    <property type="entry name" value="Trp_halogenase"/>
    <property type="match status" value="1"/>
</dbReference>
<dbReference type="InterPro" id="IPR006905">
    <property type="entry name" value="Flavin_halogenase"/>
</dbReference>
<reference evidence="1" key="1">
    <citation type="submission" date="2022-10" db="EMBL/GenBank/DDBJ databases">
        <title>Luteolibacter sp. GHJ8, whole genome shotgun sequencing project.</title>
        <authorList>
            <person name="Zhao G."/>
            <person name="Shen L."/>
        </authorList>
    </citation>
    <scope>NUCLEOTIDE SEQUENCE</scope>
    <source>
        <strain evidence="1">GHJ8</strain>
    </source>
</reference>
<keyword evidence="2" id="KW-1185">Reference proteome</keyword>
<gene>
    <name evidence="1" type="ORF">OJ996_06890</name>
</gene>
<dbReference type="InterPro" id="IPR050816">
    <property type="entry name" value="Flavin-dep_Halogenase_NPB"/>
</dbReference>
<dbReference type="RefSeq" id="WP_264512592.1">
    <property type="nucleotide sequence ID" value="NZ_JAPDDR010000003.1"/>
</dbReference>
<dbReference type="InterPro" id="IPR036188">
    <property type="entry name" value="FAD/NAD-bd_sf"/>
</dbReference>
<evidence type="ECO:0000313" key="2">
    <source>
        <dbReference type="Proteomes" id="UP001165653"/>
    </source>
</evidence>
<protein>
    <submittedName>
        <fullName evidence="1">Tryptophan 7-halogenase</fullName>
    </submittedName>
</protein>
<accession>A0ABT3G0D4</accession>
<evidence type="ECO:0000313" key="1">
    <source>
        <dbReference type="EMBL" id="MCW1913290.1"/>
    </source>
</evidence>
<organism evidence="1 2">
    <name type="scientific">Luteolibacter rhizosphaerae</name>
    <dbReference type="NCBI Taxonomy" id="2989719"/>
    <lineage>
        <taxon>Bacteria</taxon>
        <taxon>Pseudomonadati</taxon>
        <taxon>Verrucomicrobiota</taxon>
        <taxon>Verrucomicrobiia</taxon>
        <taxon>Verrucomicrobiales</taxon>
        <taxon>Verrucomicrobiaceae</taxon>
        <taxon>Luteolibacter</taxon>
    </lineage>
</organism>
<dbReference type="SUPFAM" id="SSF51905">
    <property type="entry name" value="FAD/NAD(P)-binding domain"/>
    <property type="match status" value="1"/>
</dbReference>
<dbReference type="EMBL" id="JAPDDR010000003">
    <property type="protein sequence ID" value="MCW1913290.1"/>
    <property type="molecule type" value="Genomic_DNA"/>
</dbReference>
<proteinExistence type="predicted"/>